<evidence type="ECO:0000256" key="4">
    <source>
        <dbReference type="ARBA" id="ARBA00022679"/>
    </source>
</evidence>
<dbReference type="InterPro" id="IPR008145">
    <property type="entry name" value="GK/Ca_channel_bsu"/>
</dbReference>
<comment type="similarity">
    <text evidence="1 9">Belongs to the guanylate kinase family.</text>
</comment>
<dbReference type="InterPro" id="IPR020590">
    <property type="entry name" value="Guanylate_kinase_CS"/>
</dbReference>
<dbReference type="CDD" id="cd00071">
    <property type="entry name" value="GMPK"/>
    <property type="match status" value="1"/>
</dbReference>
<dbReference type="Pfam" id="PF00625">
    <property type="entry name" value="Guanylate_kin"/>
    <property type="match status" value="1"/>
</dbReference>
<dbReference type="InterPro" id="IPR017665">
    <property type="entry name" value="Guanylate_kinase"/>
</dbReference>
<dbReference type="EMBL" id="CP017448">
    <property type="protein sequence ID" value="AOV18233.1"/>
    <property type="molecule type" value="Genomic_DNA"/>
</dbReference>
<keyword evidence="12" id="KW-1185">Reference proteome</keyword>
<keyword evidence="4 9" id="KW-0808">Transferase</keyword>
<evidence type="ECO:0000259" key="10">
    <source>
        <dbReference type="PROSITE" id="PS50052"/>
    </source>
</evidence>
<dbReference type="AlphaFoldDB" id="A0A1D8KB87"/>
<evidence type="ECO:0000256" key="5">
    <source>
        <dbReference type="ARBA" id="ARBA00022741"/>
    </source>
</evidence>
<evidence type="ECO:0000256" key="3">
    <source>
        <dbReference type="ARBA" id="ARBA00016296"/>
    </source>
</evidence>
<dbReference type="PROSITE" id="PS50052">
    <property type="entry name" value="GUANYLATE_KINASE_2"/>
    <property type="match status" value="1"/>
</dbReference>
<accession>A0A1D8KB87</accession>
<dbReference type="EC" id="2.7.4.8" evidence="2 9"/>
<evidence type="ECO:0000313" key="11">
    <source>
        <dbReference type="EMBL" id="AOV18233.1"/>
    </source>
</evidence>
<proteinExistence type="inferred from homology"/>
<name>A0A1D8KB87_9GAMM</name>
<evidence type="ECO:0000256" key="2">
    <source>
        <dbReference type="ARBA" id="ARBA00012961"/>
    </source>
</evidence>
<dbReference type="GO" id="GO:0005829">
    <property type="term" value="C:cytosol"/>
    <property type="evidence" value="ECO:0007669"/>
    <property type="project" value="TreeGrafter"/>
</dbReference>
<dbReference type="GO" id="GO:0004385">
    <property type="term" value="F:GMP kinase activity"/>
    <property type="evidence" value="ECO:0007669"/>
    <property type="project" value="UniProtKB-UniRule"/>
</dbReference>
<dbReference type="FunFam" id="3.30.63.10:FF:000002">
    <property type="entry name" value="Guanylate kinase 1"/>
    <property type="match status" value="1"/>
</dbReference>
<dbReference type="GO" id="GO:0005524">
    <property type="term" value="F:ATP binding"/>
    <property type="evidence" value="ECO:0007669"/>
    <property type="project" value="UniProtKB-UniRule"/>
</dbReference>
<dbReference type="InterPro" id="IPR027417">
    <property type="entry name" value="P-loop_NTPase"/>
</dbReference>
<dbReference type="SMART" id="SM00072">
    <property type="entry name" value="GuKc"/>
    <property type="match status" value="1"/>
</dbReference>
<dbReference type="SUPFAM" id="SSF52540">
    <property type="entry name" value="P-loop containing nucleoside triphosphate hydrolases"/>
    <property type="match status" value="1"/>
</dbReference>
<feature type="domain" description="Guanylate kinase-like" evidence="10">
    <location>
        <begin position="4"/>
        <end position="182"/>
    </location>
</feature>
<protein>
    <recommendedName>
        <fullName evidence="3 9">Guanylate kinase</fullName>
        <ecNumber evidence="2 9">2.7.4.8</ecNumber>
    </recommendedName>
    <alternativeName>
        <fullName evidence="8 9">GMP kinase</fullName>
    </alternativeName>
</protein>
<dbReference type="PROSITE" id="PS00856">
    <property type="entry name" value="GUANYLATE_KINASE_1"/>
    <property type="match status" value="1"/>
</dbReference>
<evidence type="ECO:0000256" key="8">
    <source>
        <dbReference type="ARBA" id="ARBA00030128"/>
    </source>
</evidence>
<feature type="binding site" evidence="9">
    <location>
        <begin position="11"/>
        <end position="18"/>
    </location>
    <ligand>
        <name>ATP</name>
        <dbReference type="ChEBI" id="CHEBI:30616"/>
    </ligand>
</feature>
<dbReference type="PANTHER" id="PTHR23117:SF13">
    <property type="entry name" value="GUANYLATE KINASE"/>
    <property type="match status" value="1"/>
</dbReference>
<dbReference type="KEGG" id="aaeo:BJI67_15225"/>
<sequence>MSLGTLYIISAPSGAGKTSLVKALVERVETLSISVSHTTRRPRPGEQAGCDYHFIDERTFLGMIEDAAFLEHARVFDHYYGTALASVQAQLAEGRDVILEIDWQGAQQVRRQLPGCQSIFILPPSRAELESRLRARAQDPDEVIERRMRDAVREISHYGEYDYLVVNDDFNVALDELTVIVRANRLRLPARGQRMKALIADLLA</sequence>
<evidence type="ECO:0000256" key="6">
    <source>
        <dbReference type="ARBA" id="ARBA00022777"/>
    </source>
</evidence>
<keyword evidence="7 9" id="KW-0067">ATP-binding</keyword>
<evidence type="ECO:0000256" key="7">
    <source>
        <dbReference type="ARBA" id="ARBA00022840"/>
    </source>
</evidence>
<reference evidence="11 12" key="1">
    <citation type="submission" date="2016-09" db="EMBL/GenBank/DDBJ databases">
        <title>Acidihalobacter prosperus V6 (DSM14174).</title>
        <authorList>
            <person name="Khaleque H.N."/>
            <person name="Ramsay J.P."/>
            <person name="Murphy R.J.T."/>
            <person name="Kaksonen A.H."/>
            <person name="Boxall N.J."/>
            <person name="Watkin E.L.J."/>
        </authorList>
    </citation>
    <scope>NUCLEOTIDE SEQUENCE [LARGE SCALE GENOMIC DNA]</scope>
    <source>
        <strain evidence="11 12">V6</strain>
    </source>
</reference>
<dbReference type="Gene3D" id="3.30.63.10">
    <property type="entry name" value="Guanylate Kinase phosphate binding domain"/>
    <property type="match status" value="1"/>
</dbReference>
<dbReference type="HAMAP" id="MF_00328">
    <property type="entry name" value="Guanylate_kinase"/>
    <property type="match status" value="1"/>
</dbReference>
<keyword evidence="5 9" id="KW-0547">Nucleotide-binding</keyword>
<dbReference type="Proteomes" id="UP000095342">
    <property type="component" value="Chromosome"/>
</dbReference>
<organism evidence="11 12">
    <name type="scientific">Acidihalobacter aeolianus</name>
    <dbReference type="NCBI Taxonomy" id="2792603"/>
    <lineage>
        <taxon>Bacteria</taxon>
        <taxon>Pseudomonadati</taxon>
        <taxon>Pseudomonadota</taxon>
        <taxon>Gammaproteobacteria</taxon>
        <taxon>Chromatiales</taxon>
        <taxon>Ectothiorhodospiraceae</taxon>
        <taxon>Acidihalobacter</taxon>
    </lineage>
</organism>
<comment type="subcellular location">
    <subcellularLocation>
        <location evidence="9">Cytoplasm</location>
    </subcellularLocation>
</comment>
<keyword evidence="6 9" id="KW-0418">Kinase</keyword>
<keyword evidence="9" id="KW-0963">Cytoplasm</keyword>
<comment type="function">
    <text evidence="9">Essential for recycling GMP and indirectly, cGMP.</text>
</comment>
<evidence type="ECO:0000256" key="1">
    <source>
        <dbReference type="ARBA" id="ARBA00005790"/>
    </source>
</evidence>
<evidence type="ECO:0000256" key="9">
    <source>
        <dbReference type="HAMAP-Rule" id="MF_00328"/>
    </source>
</evidence>
<comment type="catalytic activity">
    <reaction evidence="9">
        <text>GMP + ATP = GDP + ADP</text>
        <dbReference type="Rhea" id="RHEA:20780"/>
        <dbReference type="ChEBI" id="CHEBI:30616"/>
        <dbReference type="ChEBI" id="CHEBI:58115"/>
        <dbReference type="ChEBI" id="CHEBI:58189"/>
        <dbReference type="ChEBI" id="CHEBI:456216"/>
        <dbReference type="EC" id="2.7.4.8"/>
    </reaction>
</comment>
<evidence type="ECO:0000313" key="12">
    <source>
        <dbReference type="Proteomes" id="UP000095342"/>
    </source>
</evidence>
<dbReference type="RefSeq" id="WP_070073763.1">
    <property type="nucleotide sequence ID" value="NZ_CP017448.1"/>
</dbReference>
<dbReference type="Gene3D" id="3.40.50.300">
    <property type="entry name" value="P-loop containing nucleotide triphosphate hydrolases"/>
    <property type="match status" value="1"/>
</dbReference>
<dbReference type="InterPro" id="IPR008144">
    <property type="entry name" value="Guanylate_kin-like_dom"/>
</dbReference>
<dbReference type="PANTHER" id="PTHR23117">
    <property type="entry name" value="GUANYLATE KINASE-RELATED"/>
    <property type="match status" value="1"/>
</dbReference>
<gene>
    <name evidence="9" type="primary">gmk</name>
    <name evidence="11" type="ORF">BJI67_15225</name>
</gene>
<dbReference type="NCBIfam" id="TIGR03263">
    <property type="entry name" value="guanyl_kin"/>
    <property type="match status" value="1"/>
</dbReference>